<evidence type="ECO:0000313" key="2">
    <source>
        <dbReference type="Proteomes" id="UP000050525"/>
    </source>
</evidence>
<sequence>MIGTTETEVQTSGVDGLSKEFYMAFWDQVEFFQEQLQEGCLGPGMDWGLMTLLSKKGSREELKNWNPITILNFDYKLLAKVLAKQFKSVLGSIIHENQLYAELGYQIHGALMQLREML</sequence>
<reference evidence="1 2" key="1">
    <citation type="journal article" date="2012" name="Genome Biol.">
        <title>Sequencing three crocodilian genomes to illuminate the evolution of archosaurs and amniotes.</title>
        <authorList>
            <person name="St John J.A."/>
            <person name="Braun E.L."/>
            <person name="Isberg S.R."/>
            <person name="Miles L.G."/>
            <person name="Chong A.Y."/>
            <person name="Gongora J."/>
            <person name="Dalzell P."/>
            <person name="Moran C."/>
            <person name="Bed'hom B."/>
            <person name="Abzhanov A."/>
            <person name="Burgess S.C."/>
            <person name="Cooksey A.M."/>
            <person name="Castoe T.A."/>
            <person name="Crawford N.G."/>
            <person name="Densmore L.D."/>
            <person name="Drew J.C."/>
            <person name="Edwards S.V."/>
            <person name="Faircloth B.C."/>
            <person name="Fujita M.K."/>
            <person name="Greenwold M.J."/>
            <person name="Hoffmann F.G."/>
            <person name="Howard J.M."/>
            <person name="Iguchi T."/>
            <person name="Janes D.E."/>
            <person name="Khan S.Y."/>
            <person name="Kohno S."/>
            <person name="de Koning A.J."/>
            <person name="Lance S.L."/>
            <person name="McCarthy F.M."/>
            <person name="McCormack J.E."/>
            <person name="Merchant M.E."/>
            <person name="Peterson D.G."/>
            <person name="Pollock D.D."/>
            <person name="Pourmand N."/>
            <person name="Raney B.J."/>
            <person name="Roessler K.A."/>
            <person name="Sanford J.R."/>
            <person name="Sawyer R.H."/>
            <person name="Schmidt C.J."/>
            <person name="Triplett E.W."/>
            <person name="Tuberville T.D."/>
            <person name="Venegas-Anaya M."/>
            <person name="Howard J.T."/>
            <person name="Jarvis E.D."/>
            <person name="Guillette L.J.Jr."/>
            <person name="Glenn T.C."/>
            <person name="Green R.E."/>
            <person name="Ray D.A."/>
        </authorList>
    </citation>
    <scope>NUCLEOTIDE SEQUENCE [LARGE SCALE GENOMIC DNA]</scope>
    <source>
        <strain evidence="1">KSC_2009_1</strain>
    </source>
</reference>
<gene>
    <name evidence="1" type="ORF">Y1Q_0015460</name>
</gene>
<name>A0A151ND09_ALLMI</name>
<keyword evidence="2" id="KW-1185">Reference proteome</keyword>
<proteinExistence type="predicted"/>
<accession>A0A151ND09</accession>
<organism evidence="1 2">
    <name type="scientific">Alligator mississippiensis</name>
    <name type="common">American alligator</name>
    <dbReference type="NCBI Taxonomy" id="8496"/>
    <lineage>
        <taxon>Eukaryota</taxon>
        <taxon>Metazoa</taxon>
        <taxon>Chordata</taxon>
        <taxon>Craniata</taxon>
        <taxon>Vertebrata</taxon>
        <taxon>Euteleostomi</taxon>
        <taxon>Archelosauria</taxon>
        <taxon>Archosauria</taxon>
        <taxon>Crocodylia</taxon>
        <taxon>Alligatoridae</taxon>
        <taxon>Alligatorinae</taxon>
        <taxon>Alligator</taxon>
    </lineage>
</organism>
<comment type="caution">
    <text evidence="1">The sequence shown here is derived from an EMBL/GenBank/DDBJ whole genome shotgun (WGS) entry which is preliminary data.</text>
</comment>
<evidence type="ECO:0000313" key="1">
    <source>
        <dbReference type="EMBL" id="KYO34673.1"/>
    </source>
</evidence>
<protein>
    <recommendedName>
        <fullName evidence="3">Reverse transcriptase domain-containing protein</fullName>
    </recommendedName>
</protein>
<dbReference type="PANTHER" id="PTHR31635">
    <property type="entry name" value="REVERSE TRANSCRIPTASE DOMAIN-CONTAINING PROTEIN-RELATED"/>
    <property type="match status" value="1"/>
</dbReference>
<evidence type="ECO:0008006" key="3">
    <source>
        <dbReference type="Google" id="ProtNLM"/>
    </source>
</evidence>
<dbReference type="PANTHER" id="PTHR31635:SF196">
    <property type="entry name" value="REVERSE TRANSCRIPTASE DOMAIN-CONTAINING PROTEIN-RELATED"/>
    <property type="match status" value="1"/>
</dbReference>
<dbReference type="Proteomes" id="UP000050525">
    <property type="component" value="Unassembled WGS sequence"/>
</dbReference>
<dbReference type="STRING" id="8496.A0A151ND09"/>
<dbReference type="EMBL" id="AKHW03003364">
    <property type="protein sequence ID" value="KYO34673.1"/>
    <property type="molecule type" value="Genomic_DNA"/>
</dbReference>
<dbReference type="AlphaFoldDB" id="A0A151ND09"/>